<protein>
    <submittedName>
        <fullName evidence="4">Poglut2 protein</fullName>
    </submittedName>
</protein>
<dbReference type="Pfam" id="PF05686">
    <property type="entry name" value="Glyco_transf_90"/>
    <property type="match status" value="1"/>
</dbReference>
<dbReference type="OrthoDB" id="443462at2759"/>
<dbReference type="EMBL" id="CAJNIZ010009458">
    <property type="protein sequence ID" value="CAE7281940.1"/>
    <property type="molecule type" value="Genomic_DNA"/>
</dbReference>
<dbReference type="InterPro" id="IPR051091">
    <property type="entry name" value="O-Glucosyltr/Glycosyltrsf_90"/>
</dbReference>
<dbReference type="PANTHER" id="PTHR12203">
    <property type="entry name" value="KDEL LYS-ASP-GLU-LEU CONTAINING - RELATED"/>
    <property type="match status" value="1"/>
</dbReference>
<dbReference type="AlphaFoldDB" id="A0A812N9W3"/>
<comment type="caution">
    <text evidence="4">The sequence shown here is derived from an EMBL/GenBank/DDBJ whole genome shotgun (WGS) entry which is preliminary data.</text>
</comment>
<evidence type="ECO:0000259" key="3">
    <source>
        <dbReference type="Pfam" id="PF05686"/>
    </source>
</evidence>
<proteinExistence type="inferred from homology"/>
<comment type="similarity">
    <text evidence="1">Belongs to the glycosyltransferase 90 family.</text>
</comment>
<feature type="domain" description="Glycosyl transferase CAP10" evidence="3">
    <location>
        <begin position="34"/>
        <end position="152"/>
    </location>
</feature>
<evidence type="ECO:0000313" key="4">
    <source>
        <dbReference type="EMBL" id="CAE7281940.1"/>
    </source>
</evidence>
<gene>
    <name evidence="4" type="primary">Poglut2</name>
    <name evidence="4" type="ORF">SPIL2461_LOCUS6320</name>
</gene>
<reference evidence="4" key="1">
    <citation type="submission" date="2021-02" db="EMBL/GenBank/DDBJ databases">
        <authorList>
            <person name="Dougan E. K."/>
            <person name="Rhodes N."/>
            <person name="Thang M."/>
            <person name="Chan C."/>
        </authorList>
    </citation>
    <scope>NUCLEOTIDE SEQUENCE</scope>
</reference>
<feature type="non-terminal residue" evidence="4">
    <location>
        <position position="1"/>
    </location>
</feature>
<dbReference type="PANTHER" id="PTHR12203:SF35">
    <property type="entry name" value="PROTEIN O-GLUCOSYLTRANSFERASE 1"/>
    <property type="match status" value="1"/>
</dbReference>
<dbReference type="GO" id="GO:0016740">
    <property type="term" value="F:transferase activity"/>
    <property type="evidence" value="ECO:0007669"/>
    <property type="project" value="UniProtKB-KW"/>
</dbReference>
<evidence type="ECO:0000256" key="1">
    <source>
        <dbReference type="ARBA" id="ARBA00010118"/>
    </source>
</evidence>
<organism evidence="4 5">
    <name type="scientific">Symbiodinium pilosum</name>
    <name type="common">Dinoflagellate</name>
    <dbReference type="NCBI Taxonomy" id="2952"/>
    <lineage>
        <taxon>Eukaryota</taxon>
        <taxon>Sar</taxon>
        <taxon>Alveolata</taxon>
        <taxon>Dinophyceae</taxon>
        <taxon>Suessiales</taxon>
        <taxon>Symbiodiniaceae</taxon>
        <taxon>Symbiodinium</taxon>
    </lineage>
</organism>
<evidence type="ECO:0000256" key="2">
    <source>
        <dbReference type="ARBA" id="ARBA00022679"/>
    </source>
</evidence>
<evidence type="ECO:0000313" key="5">
    <source>
        <dbReference type="Proteomes" id="UP000649617"/>
    </source>
</evidence>
<name>A0A812N9W3_SYMPI</name>
<sequence length="162" mass="18731">MAMQMPHRVDAALSGVKMRAAAIGLDEVYKELGLLRPPLKEISIEEQLRRRLLLDLDGSSQSTRLYWGLLSNSVVLKQDTKNCNWYSDRLRDQVHIFRVRRDLTDLPLQVRRVRLRPSLARSVARRSARLARRWLSHEDAMHYLARVVLAVAEAQRKALGHT</sequence>
<dbReference type="Proteomes" id="UP000649617">
    <property type="component" value="Unassembled WGS sequence"/>
</dbReference>
<dbReference type="InterPro" id="IPR006598">
    <property type="entry name" value="CAP10"/>
</dbReference>
<accession>A0A812N9W3</accession>
<keyword evidence="5" id="KW-1185">Reference proteome</keyword>
<keyword evidence="2" id="KW-0808">Transferase</keyword>